<accession>A0A0B2VK81</accession>
<comment type="caution">
    <text evidence="1">The sequence shown here is derived from an EMBL/GenBank/DDBJ whole genome shotgun (WGS) entry which is preliminary data.</text>
</comment>
<name>A0A0B2VK81_TOXCA</name>
<dbReference type="EMBL" id="JPKZ01001447">
    <property type="protein sequence ID" value="KHN81842.1"/>
    <property type="molecule type" value="Genomic_DNA"/>
</dbReference>
<reference evidence="1 2" key="1">
    <citation type="submission" date="2014-11" db="EMBL/GenBank/DDBJ databases">
        <title>Genetic blueprint of the zoonotic pathogen Toxocara canis.</title>
        <authorList>
            <person name="Zhu X.-Q."/>
            <person name="Korhonen P.K."/>
            <person name="Cai H."/>
            <person name="Young N.D."/>
            <person name="Nejsum P."/>
            <person name="von Samson-Himmelstjerna G."/>
            <person name="Boag P.R."/>
            <person name="Tan P."/>
            <person name="Li Q."/>
            <person name="Min J."/>
            <person name="Yang Y."/>
            <person name="Wang X."/>
            <person name="Fang X."/>
            <person name="Hall R.S."/>
            <person name="Hofmann A."/>
            <person name="Sternberg P.W."/>
            <person name="Jex A.R."/>
            <person name="Gasser R.B."/>
        </authorList>
    </citation>
    <scope>NUCLEOTIDE SEQUENCE [LARGE SCALE GENOMIC DNA]</scope>
    <source>
        <strain evidence="1">PN_DK_2014</strain>
    </source>
</reference>
<keyword evidence="2" id="KW-1185">Reference proteome</keyword>
<organism evidence="1 2">
    <name type="scientific">Toxocara canis</name>
    <name type="common">Canine roundworm</name>
    <dbReference type="NCBI Taxonomy" id="6265"/>
    <lineage>
        <taxon>Eukaryota</taxon>
        <taxon>Metazoa</taxon>
        <taxon>Ecdysozoa</taxon>
        <taxon>Nematoda</taxon>
        <taxon>Chromadorea</taxon>
        <taxon>Rhabditida</taxon>
        <taxon>Spirurina</taxon>
        <taxon>Ascaridomorpha</taxon>
        <taxon>Ascaridoidea</taxon>
        <taxon>Toxocaridae</taxon>
        <taxon>Toxocara</taxon>
    </lineage>
</organism>
<protein>
    <submittedName>
        <fullName evidence="1">Uncharacterized protein</fullName>
    </submittedName>
</protein>
<evidence type="ECO:0000313" key="1">
    <source>
        <dbReference type="EMBL" id="KHN81842.1"/>
    </source>
</evidence>
<evidence type="ECO:0000313" key="2">
    <source>
        <dbReference type="Proteomes" id="UP000031036"/>
    </source>
</evidence>
<dbReference type="AlphaFoldDB" id="A0A0B2VK81"/>
<sequence>LILNKNRKLIVIVLSLFIHLLSFRLKNLYVFHRKSKNNDHLLIFLSSILWTHSINQTLFHSPRQKDFIVWSFPNGKLNLSIVTQRCNNSDMTVLPDAAAIQ</sequence>
<feature type="non-terminal residue" evidence="1">
    <location>
        <position position="101"/>
    </location>
</feature>
<dbReference type="Proteomes" id="UP000031036">
    <property type="component" value="Unassembled WGS sequence"/>
</dbReference>
<proteinExistence type="predicted"/>
<feature type="non-terminal residue" evidence="1">
    <location>
        <position position="1"/>
    </location>
</feature>
<gene>
    <name evidence="1" type="ORF">Tcan_00737</name>
</gene>